<organism evidence="2 3">
    <name type="scientific">Pisum sativum</name>
    <name type="common">Garden pea</name>
    <name type="synonym">Lathyrus oleraceus</name>
    <dbReference type="NCBI Taxonomy" id="3888"/>
    <lineage>
        <taxon>Eukaryota</taxon>
        <taxon>Viridiplantae</taxon>
        <taxon>Streptophyta</taxon>
        <taxon>Embryophyta</taxon>
        <taxon>Tracheophyta</taxon>
        <taxon>Spermatophyta</taxon>
        <taxon>Magnoliopsida</taxon>
        <taxon>eudicotyledons</taxon>
        <taxon>Gunneridae</taxon>
        <taxon>Pentapetalae</taxon>
        <taxon>rosids</taxon>
        <taxon>fabids</taxon>
        <taxon>Fabales</taxon>
        <taxon>Fabaceae</taxon>
        <taxon>Papilionoideae</taxon>
        <taxon>50 kb inversion clade</taxon>
        <taxon>NPAAA clade</taxon>
        <taxon>Hologalegina</taxon>
        <taxon>IRL clade</taxon>
        <taxon>Fabeae</taxon>
        <taxon>Lathyrus</taxon>
    </lineage>
</organism>
<dbReference type="AlphaFoldDB" id="A0A9D5BE66"/>
<name>A0A9D5BE66_PEA</name>
<comment type="caution">
    <text evidence="2">The sequence shown here is derived from an EMBL/GenBank/DDBJ whole genome shotgun (WGS) entry which is preliminary data.</text>
</comment>
<dbReference type="PANTHER" id="PTHR45786:SF66">
    <property type="entry name" value="HOOK MOTIF PROTEIN, PUTATIVE-RELATED"/>
    <property type="match status" value="1"/>
</dbReference>
<gene>
    <name evidence="2" type="ORF">KIW84_010481</name>
</gene>
<evidence type="ECO:0000256" key="1">
    <source>
        <dbReference type="SAM" id="MobiDB-lite"/>
    </source>
</evidence>
<evidence type="ECO:0008006" key="4">
    <source>
        <dbReference type="Google" id="ProtNLM"/>
    </source>
</evidence>
<evidence type="ECO:0000313" key="2">
    <source>
        <dbReference type="EMBL" id="KAI5441036.1"/>
    </source>
</evidence>
<feature type="compositionally biased region" description="Basic and acidic residues" evidence="1">
    <location>
        <begin position="110"/>
        <end position="127"/>
    </location>
</feature>
<dbReference type="PANTHER" id="PTHR45786">
    <property type="entry name" value="DNA BINDING PROTEIN-LIKE"/>
    <property type="match status" value="1"/>
</dbReference>
<dbReference type="Proteomes" id="UP001058974">
    <property type="component" value="Chromosome 1"/>
</dbReference>
<evidence type="ECO:0000313" key="3">
    <source>
        <dbReference type="Proteomes" id="UP001058974"/>
    </source>
</evidence>
<dbReference type="EMBL" id="JAMSHJ010000001">
    <property type="protein sequence ID" value="KAI5441036.1"/>
    <property type="molecule type" value="Genomic_DNA"/>
</dbReference>
<dbReference type="Gramene" id="Psat01G0048100-T1">
    <property type="protein sequence ID" value="KAI5441036.1"/>
    <property type="gene ID" value="KIW84_010481"/>
</dbReference>
<protein>
    <recommendedName>
        <fullName evidence="4">Helitron helicase-like domain-containing protein</fullName>
    </recommendedName>
</protein>
<accession>A0A9D5BE66</accession>
<reference evidence="2 3" key="1">
    <citation type="journal article" date="2022" name="Nat. Genet.">
        <title>Improved pea reference genome and pan-genome highlight genomic features and evolutionary characteristics.</title>
        <authorList>
            <person name="Yang T."/>
            <person name="Liu R."/>
            <person name="Luo Y."/>
            <person name="Hu S."/>
            <person name="Wang D."/>
            <person name="Wang C."/>
            <person name="Pandey M.K."/>
            <person name="Ge S."/>
            <person name="Xu Q."/>
            <person name="Li N."/>
            <person name="Li G."/>
            <person name="Huang Y."/>
            <person name="Saxena R.K."/>
            <person name="Ji Y."/>
            <person name="Li M."/>
            <person name="Yan X."/>
            <person name="He Y."/>
            <person name="Liu Y."/>
            <person name="Wang X."/>
            <person name="Xiang C."/>
            <person name="Varshney R.K."/>
            <person name="Ding H."/>
            <person name="Gao S."/>
            <person name="Zong X."/>
        </authorList>
    </citation>
    <scope>NUCLEOTIDE SEQUENCE [LARGE SCALE GENOMIC DNA]</scope>
    <source>
        <strain evidence="2 3">cv. Zhongwan 6</strain>
    </source>
</reference>
<proteinExistence type="predicted"/>
<feature type="compositionally biased region" description="Polar residues" evidence="1">
    <location>
        <begin position="128"/>
        <end position="139"/>
    </location>
</feature>
<keyword evidence="3" id="KW-1185">Reference proteome</keyword>
<sequence>MSTGKKFLSNEMLRGSSISQIENESPWRRRRLDEIYIQFEELRNSRNVNDWNTGLPIAGSSTNLVDGPKGKYVAEVEDTIVDDQVNLKALMQGCKEGEAKNLKGKQVDFGEEGGKGKSVDGNIDRTTTDATPSYISISDNSDENKTGDESSDEDLSNRPRFIVWKKEIKDGNIELVDVDTMESYECEVHTSERKYCTEMFIGRGWYDYAKKKILKKDLSTNSYVNDNDSDIGSNISSNGSSESDIDIDDDYMVDEHLQGIRRRLSFNTVGGGKVKIPLIGDPPVILKKLLFDYTSTPTKNYQANIRTYNAMFSFTSPGMKFNTKFTKDGGPPTLRLHGQTCYIIETMLPEIGQPPKYAQLYIFDTDNEIQNRMECFRDNKHIDREIIKSLSLMLDQHNVHAKAFRMARDMLQHQNVNELKLRIIFDHLKDGHLYNKPTISEVAALIVGDIDSGTKRDIIIQARGGNLQRIDEFYPSYPAFQYPLLFQFGEDGYIDNILHAYQGEIVVTK</sequence>
<feature type="region of interest" description="Disordered" evidence="1">
    <location>
        <begin position="110"/>
        <end position="155"/>
    </location>
</feature>